<dbReference type="PANTHER" id="PTHR35288:SF1">
    <property type="entry name" value="TAIL FIBER"/>
    <property type="match status" value="1"/>
</dbReference>
<evidence type="ECO:0000313" key="2">
    <source>
        <dbReference type="EMBL" id="CAK9197882.1"/>
    </source>
</evidence>
<accession>A0ABP0TJ23</accession>
<keyword evidence="1" id="KW-1133">Transmembrane helix</keyword>
<feature type="transmembrane region" description="Helical" evidence="1">
    <location>
        <begin position="159"/>
        <end position="179"/>
    </location>
</feature>
<protein>
    <submittedName>
        <fullName evidence="2">Uncharacterized protein</fullName>
    </submittedName>
</protein>
<keyword evidence="1" id="KW-0812">Transmembrane</keyword>
<dbReference type="EMBL" id="OZ019903">
    <property type="protein sequence ID" value="CAK9197882.1"/>
    <property type="molecule type" value="Genomic_DNA"/>
</dbReference>
<sequence length="204" mass="22167">MLLPSWLPARASLLFFLIIILQIPLFRFPCRSGYCVSPLEIAAGQLAASQLVPSLVVKAILFPGACVFQASNGHTPIKVWKSLLEDYNMTDIAAPSADALPRLEVLAGSYFVVAGAVVSLVKPGRMSMFGTLLIVWGLLKETLLLKPDSIEGRKAGDNSIRLEPMLFVVLVLAVLSIRFDATKVQRLVRPVAKPLKSSAKIKVK</sequence>
<keyword evidence="1" id="KW-0472">Membrane</keyword>
<dbReference type="Proteomes" id="UP001497512">
    <property type="component" value="Chromosome 11"/>
</dbReference>
<feature type="transmembrane region" description="Helical" evidence="1">
    <location>
        <begin position="6"/>
        <end position="26"/>
    </location>
</feature>
<keyword evidence="3" id="KW-1185">Reference proteome</keyword>
<evidence type="ECO:0000313" key="3">
    <source>
        <dbReference type="Proteomes" id="UP001497512"/>
    </source>
</evidence>
<proteinExistence type="predicted"/>
<gene>
    <name evidence="2" type="ORF">CSSPTR1EN2_LOCUS4196</name>
</gene>
<organism evidence="2 3">
    <name type="scientific">Sphagnum troendelagicum</name>
    <dbReference type="NCBI Taxonomy" id="128251"/>
    <lineage>
        <taxon>Eukaryota</taxon>
        <taxon>Viridiplantae</taxon>
        <taxon>Streptophyta</taxon>
        <taxon>Embryophyta</taxon>
        <taxon>Bryophyta</taxon>
        <taxon>Sphagnophytina</taxon>
        <taxon>Sphagnopsida</taxon>
        <taxon>Sphagnales</taxon>
        <taxon>Sphagnaceae</taxon>
        <taxon>Sphagnum</taxon>
    </lineage>
</organism>
<evidence type="ECO:0000256" key="1">
    <source>
        <dbReference type="SAM" id="Phobius"/>
    </source>
</evidence>
<name>A0ABP0TJ23_9BRYO</name>
<reference evidence="2" key="1">
    <citation type="submission" date="2024-02" db="EMBL/GenBank/DDBJ databases">
        <authorList>
            <consortium name="ELIXIR-Norway"/>
            <consortium name="Elixir Norway"/>
        </authorList>
    </citation>
    <scope>NUCLEOTIDE SEQUENCE</scope>
</reference>
<feature type="transmembrane region" description="Helical" evidence="1">
    <location>
        <begin position="110"/>
        <end position="139"/>
    </location>
</feature>
<dbReference type="PANTHER" id="PTHR35288">
    <property type="entry name" value="TAIL FIBER"/>
    <property type="match status" value="1"/>
</dbReference>